<evidence type="ECO:0008006" key="3">
    <source>
        <dbReference type="Google" id="ProtNLM"/>
    </source>
</evidence>
<comment type="caution">
    <text evidence="1">The sequence shown here is derived from an EMBL/GenBank/DDBJ whole genome shotgun (WGS) entry which is preliminary data.</text>
</comment>
<reference evidence="1" key="1">
    <citation type="submission" date="2020-02" db="EMBL/GenBank/DDBJ databases">
        <authorList>
            <person name="Lichtner F.J."/>
        </authorList>
    </citation>
    <scope>NUCLEOTIDE SEQUENCE</scope>
    <source>
        <strain evidence="1">G10</strain>
    </source>
</reference>
<name>A0A9P5GCT9_PENCR</name>
<gene>
    <name evidence="1" type="ORF">PCG10_002136</name>
</gene>
<evidence type="ECO:0000313" key="1">
    <source>
        <dbReference type="EMBL" id="KAF7516434.1"/>
    </source>
</evidence>
<dbReference type="EMBL" id="JAAOZQ010000138">
    <property type="protein sequence ID" value="KAF7516434.1"/>
    <property type="molecule type" value="Genomic_DNA"/>
</dbReference>
<dbReference type="AlphaFoldDB" id="A0A9P5GCT9"/>
<evidence type="ECO:0000313" key="2">
    <source>
        <dbReference type="Proteomes" id="UP000701341"/>
    </source>
</evidence>
<organism evidence="1 2">
    <name type="scientific">Penicillium crustosum</name>
    <name type="common">Blue mold fungus</name>
    <dbReference type="NCBI Taxonomy" id="36656"/>
    <lineage>
        <taxon>Eukaryota</taxon>
        <taxon>Fungi</taxon>
        <taxon>Dikarya</taxon>
        <taxon>Ascomycota</taxon>
        <taxon>Pezizomycotina</taxon>
        <taxon>Eurotiomycetes</taxon>
        <taxon>Eurotiomycetidae</taxon>
        <taxon>Eurotiales</taxon>
        <taxon>Aspergillaceae</taxon>
        <taxon>Penicillium</taxon>
    </lineage>
</organism>
<sequence>MSKGFGQITNSKWLVNSYPNALRYTGPSSSISKVAYASLPDAPYASIFNVAPLASQTCQGCDAYASGADLQYDYYGVSQCDNASKFYDVTVESLILWNPSLQSASTSSNSSTNLEDGSFSKQFSYCMDNPTISATASVSGSRASTPLPTATKH</sequence>
<accession>A0A9P5GCT9</accession>
<keyword evidence="2" id="KW-1185">Reference proteome</keyword>
<proteinExistence type="predicted"/>
<dbReference type="OrthoDB" id="5985073at2759"/>
<protein>
    <recommendedName>
        <fullName evidence="3">LysM domain-containing protein</fullName>
    </recommendedName>
</protein>
<dbReference type="Proteomes" id="UP000701341">
    <property type="component" value="Unassembled WGS sequence"/>
</dbReference>